<dbReference type="EMBL" id="VBOV01000081">
    <property type="protein sequence ID" value="TMQ60313.1"/>
    <property type="molecule type" value="Genomic_DNA"/>
</dbReference>
<evidence type="ECO:0000256" key="3">
    <source>
        <dbReference type="ARBA" id="ARBA00022840"/>
    </source>
</evidence>
<evidence type="ECO:0000256" key="4">
    <source>
        <dbReference type="SAM" id="MobiDB-lite"/>
    </source>
</evidence>
<dbReference type="InterPro" id="IPR051782">
    <property type="entry name" value="ABC_Transporter_VariousFunc"/>
</dbReference>
<accession>A0A538T9J3</accession>
<name>A0A538T9J3_UNCEI</name>
<dbReference type="GO" id="GO:0016887">
    <property type="term" value="F:ATP hydrolysis activity"/>
    <property type="evidence" value="ECO:0007669"/>
    <property type="project" value="InterPro"/>
</dbReference>
<proteinExistence type="predicted"/>
<protein>
    <submittedName>
        <fullName evidence="6">ABC transporter ATP-binding protein</fullName>
    </submittedName>
</protein>
<dbReference type="GO" id="GO:0005524">
    <property type="term" value="F:ATP binding"/>
    <property type="evidence" value="ECO:0007669"/>
    <property type="project" value="UniProtKB-KW"/>
</dbReference>
<dbReference type="AlphaFoldDB" id="A0A538T9J3"/>
<dbReference type="PANTHER" id="PTHR42939:SF1">
    <property type="entry name" value="ABC TRANSPORTER ATP-BINDING PROTEIN ALBC-RELATED"/>
    <property type="match status" value="1"/>
</dbReference>
<dbReference type="PANTHER" id="PTHR42939">
    <property type="entry name" value="ABC TRANSPORTER ATP-BINDING PROTEIN ALBC-RELATED"/>
    <property type="match status" value="1"/>
</dbReference>
<reference evidence="6 7" key="1">
    <citation type="journal article" date="2019" name="Nat. Microbiol.">
        <title>Mediterranean grassland soil C-N compound turnover is dependent on rainfall and depth, and is mediated by genomically divergent microorganisms.</title>
        <authorList>
            <person name="Diamond S."/>
            <person name="Andeer P.F."/>
            <person name="Li Z."/>
            <person name="Crits-Christoph A."/>
            <person name="Burstein D."/>
            <person name="Anantharaman K."/>
            <person name="Lane K.R."/>
            <person name="Thomas B.C."/>
            <person name="Pan C."/>
            <person name="Northen T.R."/>
            <person name="Banfield J.F."/>
        </authorList>
    </citation>
    <scope>NUCLEOTIDE SEQUENCE [LARGE SCALE GENOMIC DNA]</scope>
    <source>
        <strain evidence="6">WS_5</strain>
    </source>
</reference>
<gene>
    <name evidence="6" type="ORF">E6K75_03055</name>
</gene>
<dbReference type="SMART" id="SM00382">
    <property type="entry name" value="AAA"/>
    <property type="match status" value="1"/>
</dbReference>
<keyword evidence="3 6" id="KW-0067">ATP-binding</keyword>
<evidence type="ECO:0000259" key="5">
    <source>
        <dbReference type="PROSITE" id="PS50893"/>
    </source>
</evidence>
<dbReference type="PROSITE" id="PS50893">
    <property type="entry name" value="ABC_TRANSPORTER_2"/>
    <property type="match status" value="1"/>
</dbReference>
<dbReference type="InterPro" id="IPR003593">
    <property type="entry name" value="AAA+_ATPase"/>
</dbReference>
<evidence type="ECO:0000256" key="2">
    <source>
        <dbReference type="ARBA" id="ARBA00022741"/>
    </source>
</evidence>
<feature type="region of interest" description="Disordered" evidence="4">
    <location>
        <begin position="1"/>
        <end position="21"/>
    </location>
</feature>
<feature type="domain" description="ABC transporter" evidence="5">
    <location>
        <begin position="26"/>
        <end position="237"/>
    </location>
</feature>
<dbReference type="SUPFAM" id="SSF52540">
    <property type="entry name" value="P-loop containing nucleoside triphosphate hydrolases"/>
    <property type="match status" value="1"/>
</dbReference>
<sequence length="237" mass="25815">MSNGGFRRCSPRSRRAGHADAHPVTLGARDIGKRFERRAVLRGASLELHPGELVLLTGPNGSGKTTFARILATALAPDTGTVTLHGAPVRRRLREARRAIGFASHRPLLYLGMTPIENLEFFGRLAGLSDARARADHMLRRFKLDDALGAPVERFSRGMLQRVALGRALLHEPRFLILDEPYAGLDDEAATILNDLLGEAREHGASVLLVSHERERLGNGITRACAMRDGAIEPASP</sequence>
<dbReference type="InterPro" id="IPR003439">
    <property type="entry name" value="ABC_transporter-like_ATP-bd"/>
</dbReference>
<evidence type="ECO:0000313" key="7">
    <source>
        <dbReference type="Proteomes" id="UP000320913"/>
    </source>
</evidence>
<dbReference type="InterPro" id="IPR027417">
    <property type="entry name" value="P-loop_NTPase"/>
</dbReference>
<dbReference type="Pfam" id="PF00005">
    <property type="entry name" value="ABC_tran"/>
    <property type="match status" value="1"/>
</dbReference>
<keyword evidence="2" id="KW-0547">Nucleotide-binding</keyword>
<dbReference type="Proteomes" id="UP000320913">
    <property type="component" value="Unassembled WGS sequence"/>
</dbReference>
<evidence type="ECO:0000313" key="6">
    <source>
        <dbReference type="EMBL" id="TMQ60313.1"/>
    </source>
</evidence>
<comment type="caution">
    <text evidence="6">The sequence shown here is derived from an EMBL/GenBank/DDBJ whole genome shotgun (WGS) entry which is preliminary data.</text>
</comment>
<organism evidence="6 7">
    <name type="scientific">Eiseniibacteriota bacterium</name>
    <dbReference type="NCBI Taxonomy" id="2212470"/>
    <lineage>
        <taxon>Bacteria</taxon>
        <taxon>Candidatus Eiseniibacteriota</taxon>
    </lineage>
</organism>
<keyword evidence="1" id="KW-0813">Transport</keyword>
<dbReference type="Gene3D" id="3.40.50.300">
    <property type="entry name" value="P-loop containing nucleotide triphosphate hydrolases"/>
    <property type="match status" value="1"/>
</dbReference>
<evidence type="ECO:0000256" key="1">
    <source>
        <dbReference type="ARBA" id="ARBA00022448"/>
    </source>
</evidence>